<reference evidence="1" key="1">
    <citation type="submission" date="2013-07" db="EMBL/GenBank/DDBJ databases">
        <authorList>
            <consortium name="The Broad Institute Genome Sequencing Platform"/>
            <person name="Cuomo C."/>
            <person name="Litvintseva A."/>
            <person name="Chen Y."/>
            <person name="Heitman J."/>
            <person name="Sun S."/>
            <person name="Springer D."/>
            <person name="Dromer F."/>
            <person name="Young S.K."/>
            <person name="Zeng Q."/>
            <person name="Gargeya S."/>
            <person name="Fitzgerald M."/>
            <person name="Abouelleil A."/>
            <person name="Alvarado L."/>
            <person name="Berlin A.M."/>
            <person name="Chapman S.B."/>
            <person name="Dewar J."/>
            <person name="Goldberg J."/>
            <person name="Griggs A."/>
            <person name="Gujja S."/>
            <person name="Hansen M."/>
            <person name="Howarth C."/>
            <person name="Imamovic A."/>
            <person name="Larimer J."/>
            <person name="McCowan C."/>
            <person name="Murphy C."/>
            <person name="Pearson M."/>
            <person name="Priest M."/>
            <person name="Roberts A."/>
            <person name="Saif S."/>
            <person name="Shea T."/>
            <person name="Sykes S."/>
            <person name="Wortman J."/>
            <person name="Nusbaum C."/>
            <person name="Birren B."/>
        </authorList>
    </citation>
    <scope>NUCLEOTIDE SEQUENCE</scope>
    <source>
        <strain evidence="1">CBS 10118</strain>
    </source>
</reference>
<organism evidence="1 2">
    <name type="scientific">Kwoniella bestiolae CBS 10118</name>
    <dbReference type="NCBI Taxonomy" id="1296100"/>
    <lineage>
        <taxon>Eukaryota</taxon>
        <taxon>Fungi</taxon>
        <taxon>Dikarya</taxon>
        <taxon>Basidiomycota</taxon>
        <taxon>Agaricomycotina</taxon>
        <taxon>Tremellomycetes</taxon>
        <taxon>Tremellales</taxon>
        <taxon>Cryptococcaceae</taxon>
        <taxon>Kwoniella</taxon>
    </lineage>
</organism>
<name>A0AAJ8M6T8_9TREE</name>
<keyword evidence="2" id="KW-1185">Reference proteome</keyword>
<dbReference type="EMBL" id="CP144541">
    <property type="protein sequence ID" value="WVW79784.1"/>
    <property type="molecule type" value="Genomic_DNA"/>
</dbReference>
<sequence>MNATLTTNGGLQLPPQIFLKNIHILLVNQHQQTLASLQRCSKAHYTFVSPYLYKTLTLNVNAINHLLIPLAKQLNSDRKGQILGNF</sequence>
<dbReference type="RefSeq" id="XP_065725422.1">
    <property type="nucleotide sequence ID" value="XM_065869350.1"/>
</dbReference>
<dbReference type="GeneID" id="90824340"/>
<evidence type="ECO:0000313" key="1">
    <source>
        <dbReference type="EMBL" id="WVW79784.1"/>
    </source>
</evidence>
<reference evidence="1" key="2">
    <citation type="submission" date="2024-02" db="EMBL/GenBank/DDBJ databases">
        <title>Comparative genomics of Cryptococcus and Kwoniella reveals pathogenesis evolution and contrasting modes of karyotype evolution via chromosome fusion or intercentromeric recombination.</title>
        <authorList>
            <person name="Coelho M.A."/>
            <person name="David-Palma M."/>
            <person name="Shea T."/>
            <person name="Bowers K."/>
            <person name="McGinley-Smith S."/>
            <person name="Mohammad A.W."/>
            <person name="Gnirke A."/>
            <person name="Yurkov A.M."/>
            <person name="Nowrousian M."/>
            <person name="Sun S."/>
            <person name="Cuomo C.A."/>
            <person name="Heitman J."/>
        </authorList>
    </citation>
    <scope>NUCLEOTIDE SEQUENCE</scope>
    <source>
        <strain evidence="1">CBS 10118</strain>
    </source>
</reference>
<protein>
    <submittedName>
        <fullName evidence="1">Uncharacterized protein</fullName>
    </submittedName>
</protein>
<gene>
    <name evidence="1" type="ORF">I302_101754</name>
</gene>
<dbReference type="AlphaFoldDB" id="A0AAJ8M6T8"/>
<accession>A0AAJ8M6T8</accession>
<proteinExistence type="predicted"/>
<dbReference type="Proteomes" id="UP000092730">
    <property type="component" value="Chromosome 1"/>
</dbReference>
<dbReference type="KEGG" id="kbi:90824340"/>
<evidence type="ECO:0000313" key="2">
    <source>
        <dbReference type="Proteomes" id="UP000092730"/>
    </source>
</evidence>